<organism evidence="1 2">
    <name type="scientific">Knipowitschia caucasica</name>
    <name type="common">Caucasian dwarf goby</name>
    <name type="synonym">Pomatoschistus caucasicus</name>
    <dbReference type="NCBI Taxonomy" id="637954"/>
    <lineage>
        <taxon>Eukaryota</taxon>
        <taxon>Metazoa</taxon>
        <taxon>Chordata</taxon>
        <taxon>Craniata</taxon>
        <taxon>Vertebrata</taxon>
        <taxon>Euteleostomi</taxon>
        <taxon>Actinopterygii</taxon>
        <taxon>Neopterygii</taxon>
        <taxon>Teleostei</taxon>
        <taxon>Neoteleostei</taxon>
        <taxon>Acanthomorphata</taxon>
        <taxon>Gobiaria</taxon>
        <taxon>Gobiiformes</taxon>
        <taxon>Gobioidei</taxon>
        <taxon>Gobiidae</taxon>
        <taxon>Gobiinae</taxon>
        <taxon>Knipowitschia</taxon>
    </lineage>
</organism>
<evidence type="ECO:0000313" key="1">
    <source>
        <dbReference type="EMBL" id="CAL1589904.1"/>
    </source>
</evidence>
<evidence type="ECO:0000313" key="2">
    <source>
        <dbReference type="Proteomes" id="UP001497482"/>
    </source>
</evidence>
<keyword evidence="2" id="KW-1185">Reference proteome</keyword>
<dbReference type="EMBL" id="OZ035841">
    <property type="protein sequence ID" value="CAL1589904.1"/>
    <property type="molecule type" value="Genomic_DNA"/>
</dbReference>
<accession>A0AAV2KJX0</accession>
<protein>
    <recommendedName>
        <fullName evidence="3">Secreted protein</fullName>
    </recommendedName>
</protein>
<gene>
    <name evidence="1" type="ORF">KC01_LOCUS19500</name>
</gene>
<sequence>MLAEFFSPLTAAGTPWSRAWRWKPLRCIALLELGCTRVDPWTVGGAVPQLQVFRWAAVSRCILSAPRSVLWLMMGPVENYLIFAHTDGVYSQFF</sequence>
<evidence type="ECO:0008006" key="3">
    <source>
        <dbReference type="Google" id="ProtNLM"/>
    </source>
</evidence>
<proteinExistence type="predicted"/>
<name>A0AAV2KJX0_KNICA</name>
<dbReference type="AlphaFoldDB" id="A0AAV2KJX0"/>
<dbReference type="Proteomes" id="UP001497482">
    <property type="component" value="Chromosome 19"/>
</dbReference>
<reference evidence="1 2" key="1">
    <citation type="submission" date="2024-04" db="EMBL/GenBank/DDBJ databases">
        <authorList>
            <person name="Waldvogel A.-M."/>
            <person name="Schoenle A."/>
        </authorList>
    </citation>
    <scope>NUCLEOTIDE SEQUENCE [LARGE SCALE GENOMIC DNA]</scope>
</reference>